<name>A0ABD2FFN2_PAGBO</name>
<proteinExistence type="predicted"/>
<protein>
    <submittedName>
        <fullName evidence="2">Uncharacterized protein</fullName>
    </submittedName>
</protein>
<evidence type="ECO:0000313" key="2">
    <source>
        <dbReference type="EMBL" id="KAL3040536.1"/>
    </source>
</evidence>
<evidence type="ECO:0000313" key="3">
    <source>
        <dbReference type="Proteomes" id="UP001619887"/>
    </source>
</evidence>
<keyword evidence="3" id="KW-1185">Reference proteome</keyword>
<feature type="region of interest" description="Disordered" evidence="1">
    <location>
        <begin position="68"/>
        <end position="106"/>
    </location>
</feature>
<dbReference type="Proteomes" id="UP001619887">
    <property type="component" value="Unassembled WGS sequence"/>
</dbReference>
<reference evidence="2 3" key="2">
    <citation type="journal article" date="2024" name="G3 (Bethesda)">
        <title>The genome of the cryopelagic Antarctic bald notothen, Trematomus borchgrevinki.</title>
        <authorList>
            <person name="Rayamajhi N."/>
            <person name="Rivera-Colon A.G."/>
            <person name="Minhas B.F."/>
            <person name="Cheng C.C."/>
            <person name="Catchen J.M."/>
        </authorList>
    </citation>
    <scope>NUCLEOTIDE SEQUENCE [LARGE SCALE GENOMIC DNA]</scope>
    <source>
        <strain evidence="2">AGRC-2024</strain>
    </source>
</reference>
<evidence type="ECO:0000256" key="1">
    <source>
        <dbReference type="SAM" id="MobiDB-lite"/>
    </source>
</evidence>
<feature type="compositionally biased region" description="Polar residues" evidence="1">
    <location>
        <begin position="87"/>
        <end position="106"/>
    </location>
</feature>
<dbReference type="EMBL" id="JBIYXZ010002090">
    <property type="protein sequence ID" value="KAL3040536.1"/>
    <property type="molecule type" value="Genomic_DNA"/>
</dbReference>
<reference evidence="2 3" key="1">
    <citation type="journal article" date="2022" name="G3 (Bethesda)">
        <title>Evaluating Illumina-, Nanopore-, and PacBio-based genome assembly strategies with the bald notothen, Trematomus borchgrevinki.</title>
        <authorList>
            <person name="Rayamajhi N."/>
            <person name="Cheng C.C."/>
            <person name="Catchen J.M."/>
        </authorList>
    </citation>
    <scope>NUCLEOTIDE SEQUENCE [LARGE SCALE GENOMIC DNA]</scope>
    <source>
        <strain evidence="2">AGRC-2024</strain>
    </source>
</reference>
<sequence>MPSFPSKKLPWQKLPWQKLPWQKLPWQKLPWQKFPGQPRYLPKFMNKRQQPNLIDYETVAQGVASQMASNGYSTNGDERGYGYELAQVQSSNGRGDTEGSSKTAFN</sequence>
<dbReference type="AlphaFoldDB" id="A0ABD2FFN2"/>
<organism evidence="2 3">
    <name type="scientific">Pagothenia borchgrevinki</name>
    <name type="common">Bald rockcod</name>
    <name type="synonym">Trematomus borchgrevinki</name>
    <dbReference type="NCBI Taxonomy" id="8213"/>
    <lineage>
        <taxon>Eukaryota</taxon>
        <taxon>Metazoa</taxon>
        <taxon>Chordata</taxon>
        <taxon>Craniata</taxon>
        <taxon>Vertebrata</taxon>
        <taxon>Euteleostomi</taxon>
        <taxon>Actinopterygii</taxon>
        <taxon>Neopterygii</taxon>
        <taxon>Teleostei</taxon>
        <taxon>Neoteleostei</taxon>
        <taxon>Acanthomorphata</taxon>
        <taxon>Eupercaria</taxon>
        <taxon>Perciformes</taxon>
        <taxon>Notothenioidei</taxon>
        <taxon>Nototheniidae</taxon>
        <taxon>Pagothenia</taxon>
    </lineage>
</organism>
<accession>A0ABD2FFN2</accession>
<comment type="caution">
    <text evidence="2">The sequence shown here is derived from an EMBL/GenBank/DDBJ whole genome shotgun (WGS) entry which is preliminary data.</text>
</comment>
<gene>
    <name evidence="2" type="ORF">OYC64_011538</name>
</gene>